<dbReference type="InterPro" id="IPR037587">
    <property type="entry name" value="LAMTOR2-like"/>
</dbReference>
<keyword evidence="3" id="KW-1185">Reference proteome</keyword>
<comment type="caution">
    <text evidence="2">The sequence shown here is derived from an EMBL/GenBank/DDBJ whole genome shotgun (WGS) entry which is preliminary data.</text>
</comment>
<evidence type="ECO:0000313" key="3">
    <source>
        <dbReference type="Proteomes" id="UP000647587"/>
    </source>
</evidence>
<dbReference type="Proteomes" id="UP000647587">
    <property type="component" value="Unassembled WGS sequence"/>
</dbReference>
<protein>
    <submittedName>
        <fullName evidence="2">Gliding motility protein</fullName>
    </submittedName>
</protein>
<dbReference type="Gene3D" id="3.30.450.30">
    <property type="entry name" value="Dynein light chain 2a, cytoplasmic"/>
    <property type="match status" value="1"/>
</dbReference>
<name>A0ABQ2EUF7_9DEIO</name>
<proteinExistence type="predicted"/>
<dbReference type="EMBL" id="BMPP01000005">
    <property type="protein sequence ID" value="GGK22254.1"/>
    <property type="molecule type" value="Genomic_DNA"/>
</dbReference>
<dbReference type="Pfam" id="PF03259">
    <property type="entry name" value="Robl_LC7"/>
    <property type="match status" value="1"/>
</dbReference>
<dbReference type="SUPFAM" id="SSF103196">
    <property type="entry name" value="Roadblock/LC7 domain"/>
    <property type="match status" value="1"/>
</dbReference>
<evidence type="ECO:0000313" key="2">
    <source>
        <dbReference type="EMBL" id="GGK22254.1"/>
    </source>
</evidence>
<dbReference type="SMART" id="SM00960">
    <property type="entry name" value="Robl_LC7"/>
    <property type="match status" value="1"/>
</dbReference>
<reference evidence="3" key="1">
    <citation type="journal article" date="2019" name="Int. J. Syst. Evol. Microbiol.">
        <title>The Global Catalogue of Microorganisms (GCM) 10K type strain sequencing project: providing services to taxonomists for standard genome sequencing and annotation.</title>
        <authorList>
            <consortium name="The Broad Institute Genomics Platform"/>
            <consortium name="The Broad Institute Genome Sequencing Center for Infectious Disease"/>
            <person name="Wu L."/>
            <person name="Ma J."/>
        </authorList>
    </citation>
    <scope>NUCLEOTIDE SEQUENCE [LARGE SCALE GENOMIC DNA]</scope>
    <source>
        <strain evidence="3">JCM 30331</strain>
    </source>
</reference>
<organism evidence="2 3">
    <name type="scientific">Deinococcus malanensis</name>
    <dbReference type="NCBI Taxonomy" id="1706855"/>
    <lineage>
        <taxon>Bacteria</taxon>
        <taxon>Thermotogati</taxon>
        <taxon>Deinococcota</taxon>
        <taxon>Deinococci</taxon>
        <taxon>Deinococcales</taxon>
        <taxon>Deinococcaceae</taxon>
        <taxon>Deinococcus</taxon>
    </lineage>
</organism>
<feature type="domain" description="Roadblock/LAMTOR2" evidence="1">
    <location>
        <begin position="47"/>
        <end position="140"/>
    </location>
</feature>
<dbReference type="PANTHER" id="PTHR13323">
    <property type="entry name" value="LATE ENDOSOMAL/LYSOSOMAL MP1 INTERACTING PROTEIN"/>
    <property type="match status" value="1"/>
</dbReference>
<dbReference type="InterPro" id="IPR004942">
    <property type="entry name" value="Roadblock/LAMTOR2_dom"/>
</dbReference>
<evidence type="ECO:0000259" key="1">
    <source>
        <dbReference type="SMART" id="SM00960"/>
    </source>
</evidence>
<gene>
    <name evidence="2" type="ORF">GCM10008955_14710</name>
</gene>
<sequence>MSFRRLQVDFLTLDNRHVTVLYESHFYTPGEMIEPSLALYGDAFERVDQHIQDLLVTTGVRYGLLVDRKGFVLSHKEALWAPRPPALDSVATLVASNAAATAALANMLGERTFSEQIHQGENGTLYVESVGDSALLTLIFDGSVPLGKVKVYAKKTIAQLAAILEELKDVPPMQLTDDFSKGASALLDDLLG</sequence>
<accession>A0ABQ2EUF7</accession>